<dbReference type="Gene3D" id="3.90.120.10">
    <property type="entry name" value="DNA Methylase, subunit A, domain 2"/>
    <property type="match status" value="1"/>
</dbReference>
<evidence type="ECO:0000313" key="9">
    <source>
        <dbReference type="EMBL" id="MBN8226002.1"/>
    </source>
</evidence>
<evidence type="ECO:0000256" key="2">
    <source>
        <dbReference type="ARBA" id="ARBA00022679"/>
    </source>
</evidence>
<accession>A0ABS3D520</accession>
<dbReference type="PROSITE" id="PS00094">
    <property type="entry name" value="C5_MTASE_1"/>
    <property type="match status" value="1"/>
</dbReference>
<dbReference type="InterPro" id="IPR001525">
    <property type="entry name" value="C5_MeTfrase"/>
</dbReference>
<dbReference type="PANTHER" id="PTHR10629:SF52">
    <property type="entry name" value="DNA (CYTOSINE-5)-METHYLTRANSFERASE 1"/>
    <property type="match status" value="1"/>
</dbReference>
<evidence type="ECO:0000256" key="4">
    <source>
        <dbReference type="ARBA" id="ARBA00022747"/>
    </source>
</evidence>
<dbReference type="InterPro" id="IPR050390">
    <property type="entry name" value="C5-Methyltransferase"/>
</dbReference>
<dbReference type="EC" id="2.1.1.37" evidence="8"/>
<name>A0ABS3D520_9BACT</name>
<keyword evidence="10" id="KW-1185">Reference proteome</keyword>
<evidence type="ECO:0000256" key="8">
    <source>
        <dbReference type="RuleBase" id="RU000417"/>
    </source>
</evidence>
<dbReference type="Gene3D" id="3.40.50.150">
    <property type="entry name" value="Vaccinia Virus protein VP39"/>
    <property type="match status" value="1"/>
</dbReference>
<dbReference type="InterPro" id="IPR029063">
    <property type="entry name" value="SAM-dependent_MTases_sf"/>
</dbReference>
<dbReference type="Proteomes" id="UP000664052">
    <property type="component" value="Unassembled WGS sequence"/>
</dbReference>
<sequence>MSAFTALELCAGGGGQALGLEQAGFEHAAVVEIDEAACRTLAHNRPAWRVLNRDIRTLSGKEFRGVDLVAGGVPCPPFSIAGKQLGKMDERDLFPAALRLVDEIRPRAVMLENVRGLSTEKFAPYRAQIVEKLDDMGYSAFWQILNSSDYGVAQLRPRFVLVALRRRLATSFSWPKPLERRTTVAEAIGDLIASRGWPGASAWKRGAQSIAPTLVGGSKKHGGPDLGPTRAKQQWMELGVDGMGVANEAPGPDFPADKRPKLTVEMVARLQGFPDDWQFQGGKTAAYRQVGNAFPPPVAAAVARCIFTVLQADKRKKPAEMAARELCFDFL</sequence>
<reference evidence="9 10" key="1">
    <citation type="submission" date="2021-02" db="EMBL/GenBank/DDBJ databases">
        <title>De Novo genome assembly of isolated myxobacteria.</title>
        <authorList>
            <person name="Stevens D.C."/>
        </authorList>
    </citation>
    <scope>NUCLEOTIDE SEQUENCE [LARGE SCALE GENOMIC DNA]</scope>
    <source>
        <strain evidence="9 10">ATCC 29039</strain>
    </source>
</reference>
<dbReference type="InterPro" id="IPR031303">
    <property type="entry name" value="C5_meth_CS"/>
</dbReference>
<dbReference type="SUPFAM" id="SSF53335">
    <property type="entry name" value="S-adenosyl-L-methionine-dependent methyltransferases"/>
    <property type="match status" value="1"/>
</dbReference>
<dbReference type="GO" id="GO:0008168">
    <property type="term" value="F:methyltransferase activity"/>
    <property type="evidence" value="ECO:0007669"/>
    <property type="project" value="UniProtKB-KW"/>
</dbReference>
<dbReference type="PRINTS" id="PR00105">
    <property type="entry name" value="C5METTRFRASE"/>
</dbReference>
<keyword evidence="3 6" id="KW-0949">S-adenosyl-L-methionine</keyword>
<organism evidence="9 10">
    <name type="scientific">Corallococcus macrosporus</name>
    <dbReference type="NCBI Taxonomy" id="35"/>
    <lineage>
        <taxon>Bacteria</taxon>
        <taxon>Pseudomonadati</taxon>
        <taxon>Myxococcota</taxon>
        <taxon>Myxococcia</taxon>
        <taxon>Myxococcales</taxon>
        <taxon>Cystobacterineae</taxon>
        <taxon>Myxococcaceae</taxon>
        <taxon>Corallococcus</taxon>
    </lineage>
</organism>
<evidence type="ECO:0000256" key="1">
    <source>
        <dbReference type="ARBA" id="ARBA00022603"/>
    </source>
</evidence>
<dbReference type="PROSITE" id="PS51679">
    <property type="entry name" value="SAM_MT_C5"/>
    <property type="match status" value="1"/>
</dbReference>
<evidence type="ECO:0000256" key="6">
    <source>
        <dbReference type="PROSITE-ProRule" id="PRU01016"/>
    </source>
</evidence>
<dbReference type="Pfam" id="PF00145">
    <property type="entry name" value="DNA_methylase"/>
    <property type="match status" value="1"/>
</dbReference>
<evidence type="ECO:0000256" key="7">
    <source>
        <dbReference type="RuleBase" id="RU000416"/>
    </source>
</evidence>
<dbReference type="NCBIfam" id="TIGR00675">
    <property type="entry name" value="dcm"/>
    <property type="match status" value="1"/>
</dbReference>
<feature type="active site" evidence="6">
    <location>
        <position position="75"/>
    </location>
</feature>
<dbReference type="PROSITE" id="PS00095">
    <property type="entry name" value="C5_MTASE_2"/>
    <property type="match status" value="1"/>
</dbReference>
<keyword evidence="4" id="KW-0680">Restriction system</keyword>
<keyword evidence="1 6" id="KW-0489">Methyltransferase</keyword>
<dbReference type="GO" id="GO:0032259">
    <property type="term" value="P:methylation"/>
    <property type="evidence" value="ECO:0007669"/>
    <property type="project" value="UniProtKB-KW"/>
</dbReference>
<evidence type="ECO:0000313" key="10">
    <source>
        <dbReference type="Proteomes" id="UP000664052"/>
    </source>
</evidence>
<protein>
    <recommendedName>
        <fullName evidence="8">Cytosine-specific methyltransferase</fullName>
        <ecNumber evidence="8">2.1.1.37</ecNumber>
    </recommendedName>
</protein>
<dbReference type="InterPro" id="IPR018117">
    <property type="entry name" value="C5_DNA_meth_AS"/>
</dbReference>
<comment type="catalytic activity">
    <reaction evidence="5 8">
        <text>a 2'-deoxycytidine in DNA + S-adenosyl-L-methionine = a 5-methyl-2'-deoxycytidine in DNA + S-adenosyl-L-homocysteine + H(+)</text>
        <dbReference type="Rhea" id="RHEA:13681"/>
        <dbReference type="Rhea" id="RHEA-COMP:11369"/>
        <dbReference type="Rhea" id="RHEA-COMP:11370"/>
        <dbReference type="ChEBI" id="CHEBI:15378"/>
        <dbReference type="ChEBI" id="CHEBI:57856"/>
        <dbReference type="ChEBI" id="CHEBI:59789"/>
        <dbReference type="ChEBI" id="CHEBI:85452"/>
        <dbReference type="ChEBI" id="CHEBI:85454"/>
        <dbReference type="EC" id="2.1.1.37"/>
    </reaction>
</comment>
<evidence type="ECO:0000256" key="3">
    <source>
        <dbReference type="ARBA" id="ARBA00022691"/>
    </source>
</evidence>
<comment type="caution">
    <text evidence="9">The sequence shown here is derived from an EMBL/GenBank/DDBJ whole genome shotgun (WGS) entry which is preliminary data.</text>
</comment>
<proteinExistence type="inferred from homology"/>
<keyword evidence="2 6" id="KW-0808">Transferase</keyword>
<gene>
    <name evidence="9" type="ORF">JYK02_00590</name>
</gene>
<dbReference type="EMBL" id="JAFIMU010000002">
    <property type="protein sequence ID" value="MBN8226002.1"/>
    <property type="molecule type" value="Genomic_DNA"/>
</dbReference>
<comment type="similarity">
    <text evidence="6 7">Belongs to the class I-like SAM-binding methyltransferase superfamily. C5-methyltransferase family.</text>
</comment>
<dbReference type="PANTHER" id="PTHR10629">
    <property type="entry name" value="CYTOSINE-SPECIFIC METHYLTRANSFERASE"/>
    <property type="match status" value="1"/>
</dbReference>
<evidence type="ECO:0000256" key="5">
    <source>
        <dbReference type="ARBA" id="ARBA00047422"/>
    </source>
</evidence>